<name>A0A7K4ND12_9ARCH</name>
<comment type="caution">
    <text evidence="1">The sequence shown here is derived from an EMBL/GenBank/DDBJ whole genome shotgun (WGS) entry which is preliminary data.</text>
</comment>
<dbReference type="EMBL" id="JACASU010000003">
    <property type="protein sequence ID" value="NWJ99155.1"/>
    <property type="molecule type" value="Genomic_DNA"/>
</dbReference>
<organism evidence="1 2">
    <name type="scientific">Marine Group I thaumarchaeote</name>
    <dbReference type="NCBI Taxonomy" id="2511932"/>
    <lineage>
        <taxon>Archaea</taxon>
        <taxon>Nitrososphaerota</taxon>
        <taxon>Marine Group I</taxon>
    </lineage>
</organism>
<proteinExistence type="predicted"/>
<feature type="non-terminal residue" evidence="1">
    <location>
        <position position="1"/>
    </location>
</feature>
<dbReference type="AlphaFoldDB" id="A0A7K4ND12"/>
<reference evidence="1 2" key="1">
    <citation type="journal article" date="2019" name="Environ. Microbiol.">
        <title>Genomics insights into ecotype formation of ammonia-oxidizing archaea in the deep ocean.</title>
        <authorList>
            <person name="Wang Y."/>
            <person name="Huang J.M."/>
            <person name="Cui G.J."/>
            <person name="Nunoura T."/>
            <person name="Takaki Y."/>
            <person name="Li W.L."/>
            <person name="Li J."/>
            <person name="Gao Z.M."/>
            <person name="Takai K."/>
            <person name="Zhang A.Q."/>
            <person name="Stepanauskas R."/>
        </authorList>
    </citation>
    <scope>NUCLEOTIDE SEQUENCE [LARGE SCALE GENOMIC DNA]</scope>
    <source>
        <strain evidence="1 2">L19b</strain>
    </source>
</reference>
<accession>A0A7K4ND12</accession>
<gene>
    <name evidence="1" type="ORF">HX802_00610</name>
</gene>
<sequence>EKVISITGNGSKFEDFKKYKLIEYDDTQIDPVTKKVDVTDILTIEWPEDWKQDYYTYDWSLWSTNSTDPDNISECCQLFQADSGTLRVEAELWKDDTRETGPQYYTRWLASMQIWFLDNIHYGGTTDEERFDALEDSQRKFCSNASYGKNQYICDNFKVLEKTIYATDEGRTAYSLLTNYDLRWANLGMWNYLGTITEVYDGEDAWQIWTDFDADVYEYSRHVVDRFNSSLVLLDTTEPIPSVPATPVTIVTEDGIQYKANRAWEDYPVWDEEEFTDIANSTKITKYNVVCGADCNISLDENMDVGEVMTKVWNGTDKELNDWLALEYGASSDNPHAGKTWDSEKQEWVEVAEDKWIYETVDLKRFQDKKLHDEIWNVYTSMTPKHIIEEIDSFLIETDDAGGGAAFIQRCIDEDEYGCGPPDVSNSKFVISFDPLDMAPTSGERKALLQPGKLKDAVATNLLKMVLTHENAHILSLSSSQSDNDLIGWEELLVDDDWKETNLAKTKQVFTQKEAACAPNHYDYNSGCLKEDSYLNLFFQKFWADIYPEYHYWFEFADFQKSNKSHADFHQKYYDRFLTYYAGSHPAEDFAESFTVFVLWDEEAIDNHKKWCTKEGWNLTAENELAYWKWCDKIYRDNSIWEEKIRFFYDFPELVEMRDFIRSNL</sequence>
<evidence type="ECO:0000313" key="1">
    <source>
        <dbReference type="EMBL" id="NWJ99155.1"/>
    </source>
</evidence>
<dbReference type="Proteomes" id="UP000586694">
    <property type="component" value="Unassembled WGS sequence"/>
</dbReference>
<protein>
    <submittedName>
        <fullName evidence="1">Uncharacterized protein</fullName>
    </submittedName>
</protein>
<evidence type="ECO:0000313" key="2">
    <source>
        <dbReference type="Proteomes" id="UP000586694"/>
    </source>
</evidence>